<keyword evidence="3" id="KW-1185">Reference proteome</keyword>
<feature type="compositionally biased region" description="Basic residues" evidence="1">
    <location>
        <begin position="77"/>
        <end position="86"/>
    </location>
</feature>
<feature type="region of interest" description="Disordered" evidence="1">
    <location>
        <begin position="44"/>
        <end position="90"/>
    </location>
</feature>
<protein>
    <submittedName>
        <fullName evidence="2">Uncharacterized protein</fullName>
    </submittedName>
</protein>
<reference evidence="2" key="2">
    <citation type="submission" date="2022-06" db="UniProtKB">
        <authorList>
            <consortium name="EnsemblMetazoa"/>
        </authorList>
    </citation>
    <scope>IDENTIFICATION</scope>
    <source>
        <strain evidence="2">DF5081</strain>
    </source>
</reference>
<proteinExistence type="predicted"/>
<feature type="compositionally biased region" description="Polar residues" evidence="1">
    <location>
        <begin position="1"/>
        <end position="11"/>
    </location>
</feature>
<accession>A0A8R1I604</accession>
<dbReference type="Proteomes" id="UP000005237">
    <property type="component" value="Unassembled WGS sequence"/>
</dbReference>
<sequence>MATGQNNITSQIRRRPDQMGNNTLQEKANQTFINHLVLLEIEYEEDEPRSTEPQPHPEKEEATNETPTTTLENKKQPGLHKAQRTRPYHDRIVKRNITYQVSTVSSTGGRGECCKLGDAKEDLPHATPLPRETAKKGRNSTKNTRKTDQNEPQNTLATHRRTSTYLNLRGGKFDVQAPQGTRATVTRPGEAAAGPKIRIFRIHYCFFFSSFGESAARTDALGHILYFSLG</sequence>
<evidence type="ECO:0000313" key="3">
    <source>
        <dbReference type="Proteomes" id="UP000005237"/>
    </source>
</evidence>
<feature type="region of interest" description="Disordered" evidence="1">
    <location>
        <begin position="116"/>
        <end position="156"/>
    </location>
</feature>
<dbReference type="EnsemblMetazoa" id="CJA22131.1">
    <property type="protein sequence ID" value="CJA22131.1"/>
    <property type="gene ID" value="WBGene00177703"/>
</dbReference>
<reference evidence="3" key="1">
    <citation type="submission" date="2010-08" db="EMBL/GenBank/DDBJ databases">
        <authorList>
            <consortium name="Caenorhabditis japonica Sequencing Consortium"/>
            <person name="Wilson R.K."/>
        </authorList>
    </citation>
    <scope>NUCLEOTIDE SEQUENCE [LARGE SCALE GENOMIC DNA]</scope>
    <source>
        <strain evidence="3">DF5081</strain>
    </source>
</reference>
<feature type="region of interest" description="Disordered" evidence="1">
    <location>
        <begin position="1"/>
        <end position="20"/>
    </location>
</feature>
<evidence type="ECO:0000256" key="1">
    <source>
        <dbReference type="SAM" id="MobiDB-lite"/>
    </source>
</evidence>
<evidence type="ECO:0000313" key="2">
    <source>
        <dbReference type="EnsemblMetazoa" id="CJA22131.1"/>
    </source>
</evidence>
<dbReference type="AlphaFoldDB" id="A0A8R1I604"/>
<name>A0A8R1I604_CAEJA</name>
<organism evidence="2 3">
    <name type="scientific">Caenorhabditis japonica</name>
    <dbReference type="NCBI Taxonomy" id="281687"/>
    <lineage>
        <taxon>Eukaryota</taxon>
        <taxon>Metazoa</taxon>
        <taxon>Ecdysozoa</taxon>
        <taxon>Nematoda</taxon>
        <taxon>Chromadorea</taxon>
        <taxon>Rhabditida</taxon>
        <taxon>Rhabditina</taxon>
        <taxon>Rhabditomorpha</taxon>
        <taxon>Rhabditoidea</taxon>
        <taxon>Rhabditidae</taxon>
        <taxon>Peloderinae</taxon>
        <taxon>Caenorhabditis</taxon>
    </lineage>
</organism>